<dbReference type="EMBL" id="JACCCO010000001">
    <property type="protein sequence ID" value="NYF39632.1"/>
    <property type="molecule type" value="Genomic_DNA"/>
</dbReference>
<accession>A0A852UR69</accession>
<gene>
    <name evidence="6" type="ORF">HDA43_001791</name>
</gene>
<evidence type="ECO:0000313" key="6">
    <source>
        <dbReference type="EMBL" id="NYF39632.1"/>
    </source>
</evidence>
<dbReference type="AlphaFoldDB" id="A0A852UR69"/>
<keyword evidence="2" id="KW-0862">Zinc</keyword>
<comment type="caution">
    <text evidence="6">The sequence shown here is derived from an EMBL/GenBank/DDBJ whole genome shotgun (WGS) entry which is preliminary data.</text>
</comment>
<name>A0A852UR69_9ACTN</name>
<dbReference type="InterPro" id="IPR021027">
    <property type="entry name" value="Transposase_put_HTH"/>
</dbReference>
<evidence type="ECO:0000259" key="4">
    <source>
        <dbReference type="Pfam" id="PF07282"/>
    </source>
</evidence>
<dbReference type="GO" id="GO:0003677">
    <property type="term" value="F:DNA binding"/>
    <property type="evidence" value="ECO:0007669"/>
    <property type="project" value="UniProtKB-KW"/>
</dbReference>
<dbReference type="RefSeq" id="WP_179819261.1">
    <property type="nucleotide sequence ID" value="NZ_JACCCO010000001.1"/>
</dbReference>
<keyword evidence="3" id="KW-0238">DNA-binding</keyword>
<dbReference type="Pfam" id="PF12323">
    <property type="entry name" value="HTH_OrfB_IS605"/>
    <property type="match status" value="1"/>
</dbReference>
<dbReference type="InterPro" id="IPR010095">
    <property type="entry name" value="Cas12f1-like_TNB"/>
</dbReference>
<keyword evidence="1" id="KW-0479">Metal-binding</keyword>
<reference evidence="6 7" key="1">
    <citation type="submission" date="2020-07" db="EMBL/GenBank/DDBJ databases">
        <title>Sequencing the genomes of 1000 actinobacteria strains.</title>
        <authorList>
            <person name="Klenk H.-P."/>
        </authorList>
    </citation>
    <scope>NUCLEOTIDE SEQUENCE [LARGE SCALE GENOMIC DNA]</scope>
    <source>
        <strain evidence="6 7">DSM 45763</strain>
    </source>
</reference>
<evidence type="ECO:0000256" key="1">
    <source>
        <dbReference type="ARBA" id="ARBA00022723"/>
    </source>
</evidence>
<dbReference type="Proteomes" id="UP000576393">
    <property type="component" value="Unassembled WGS sequence"/>
</dbReference>
<feature type="domain" description="Cas12f1-like TNB" evidence="4">
    <location>
        <begin position="69"/>
        <end position="135"/>
    </location>
</feature>
<evidence type="ECO:0000256" key="2">
    <source>
        <dbReference type="ARBA" id="ARBA00022833"/>
    </source>
</evidence>
<evidence type="ECO:0000259" key="5">
    <source>
        <dbReference type="Pfam" id="PF12323"/>
    </source>
</evidence>
<organism evidence="6 7">
    <name type="scientific">Streptosporangium sandarakinum</name>
    <dbReference type="NCBI Taxonomy" id="1260955"/>
    <lineage>
        <taxon>Bacteria</taxon>
        <taxon>Bacillati</taxon>
        <taxon>Actinomycetota</taxon>
        <taxon>Actinomycetes</taxon>
        <taxon>Streptosporangiales</taxon>
        <taxon>Streptosporangiaceae</taxon>
        <taxon>Streptosporangium</taxon>
    </lineage>
</organism>
<sequence>MSRYRLRPTPAQEAALAEHCRHARYVWNLAVEDLKIVAMTRSARGTAEKPGRGVRQKAGLNRGIPAGGWGLLVTRLEDKAPGRVIRVDPAFTGRRCSACGFVDRRARESQARFRCRSCHHAGHAGHADVNAARNIAHAAGHAVAAREGPRVTGPVHREPRLALLIA</sequence>
<dbReference type="GO" id="GO:0046872">
    <property type="term" value="F:metal ion binding"/>
    <property type="evidence" value="ECO:0007669"/>
    <property type="project" value="UniProtKB-KW"/>
</dbReference>
<protein>
    <submittedName>
        <fullName evidence="6">Transposase</fullName>
    </submittedName>
</protein>
<evidence type="ECO:0000256" key="3">
    <source>
        <dbReference type="ARBA" id="ARBA00023125"/>
    </source>
</evidence>
<proteinExistence type="predicted"/>
<keyword evidence="7" id="KW-1185">Reference proteome</keyword>
<dbReference type="Pfam" id="PF07282">
    <property type="entry name" value="Cas12f1-like_TNB"/>
    <property type="match status" value="1"/>
</dbReference>
<feature type="domain" description="Transposase putative helix-turn-helix" evidence="5">
    <location>
        <begin position="3"/>
        <end position="33"/>
    </location>
</feature>
<evidence type="ECO:0000313" key="7">
    <source>
        <dbReference type="Proteomes" id="UP000576393"/>
    </source>
</evidence>